<keyword evidence="6" id="KW-0735">Signal-anchor</keyword>
<keyword evidence="5 10" id="KW-0812">Transmembrane</keyword>
<comment type="similarity">
    <text evidence="2">Belongs to the MNN1/MNT family.</text>
</comment>
<evidence type="ECO:0000256" key="9">
    <source>
        <dbReference type="ARBA" id="ARBA00023180"/>
    </source>
</evidence>
<dbReference type="GO" id="GO:0000033">
    <property type="term" value="F:alpha-1,3-mannosyltransferase activity"/>
    <property type="evidence" value="ECO:0007669"/>
    <property type="project" value="TreeGrafter"/>
</dbReference>
<evidence type="ECO:0000256" key="10">
    <source>
        <dbReference type="SAM" id="Phobius"/>
    </source>
</evidence>
<keyword evidence="8 10" id="KW-0472">Membrane</keyword>
<dbReference type="AlphaFoldDB" id="A0A3R7XQ76"/>
<evidence type="ECO:0000256" key="8">
    <source>
        <dbReference type="ARBA" id="ARBA00023136"/>
    </source>
</evidence>
<evidence type="ECO:0000256" key="5">
    <source>
        <dbReference type="ARBA" id="ARBA00022692"/>
    </source>
</evidence>
<reference evidence="11 12" key="1">
    <citation type="submission" date="2018-06" db="EMBL/GenBank/DDBJ databases">
        <title>Comparative genomics of downy mildews reveals potential adaptations to biotrophy.</title>
        <authorList>
            <person name="Fletcher K."/>
            <person name="Klosterman S.J."/>
            <person name="Derevnina L."/>
            <person name="Martin F."/>
            <person name="Koike S."/>
            <person name="Reyes Chin-Wo S."/>
            <person name="Mou B."/>
            <person name="Michelmore R."/>
        </authorList>
    </citation>
    <scope>NUCLEOTIDE SEQUENCE [LARGE SCALE GENOMIC DNA]</scope>
    <source>
        <strain evidence="11 12">R13</strain>
    </source>
</reference>
<comment type="subcellular location">
    <subcellularLocation>
        <location evidence="1">Membrane</location>
        <topology evidence="1">Single-pass type II membrane protein</topology>
    </subcellularLocation>
</comment>
<evidence type="ECO:0000256" key="6">
    <source>
        <dbReference type="ARBA" id="ARBA00022968"/>
    </source>
</evidence>
<dbReference type="GO" id="GO:0005794">
    <property type="term" value="C:Golgi apparatus"/>
    <property type="evidence" value="ECO:0007669"/>
    <property type="project" value="TreeGrafter"/>
</dbReference>
<dbReference type="InterPro" id="IPR022751">
    <property type="entry name" value="Alpha_mannosyltransferase"/>
</dbReference>
<accession>A0A3R7XQ76</accession>
<evidence type="ECO:0000256" key="2">
    <source>
        <dbReference type="ARBA" id="ARBA00009105"/>
    </source>
</evidence>
<evidence type="ECO:0000256" key="1">
    <source>
        <dbReference type="ARBA" id="ARBA00004606"/>
    </source>
</evidence>
<sequence>MTCSPSFMRRRWIVLAFAAIVIFVLLDFFFTWERLTLTAWSSSTSHFFPIRGNSTIIQTKSDTLAQPNDFTDATIPKTTVPKVIPMKVEHNASRTASEREQIQVDDRATSRLELLESEQTDQLELDKQLVYTLSQIIQRTTTKRGIVMPLFEKLTGLGLSLILELRAMGVSLPIEVPHCTELNPKTLELLQTKKELGEIRAYDICDLAANAKSATNTSRPVFCDNIDACHTKFRSFMIKPLSIVYSQFDQILMLDADTSFFLNPTVLFDSEKFKTTGILLMHDRIGGAGHLARKAPRQPNLSVEQEYFSTFNVTPFRPVPTLQRPKATVPNKTPVKLNFEPSDFLLSSHSFNRRASHQADSSQMFWNKKLQPRATVILASFLAQNDIAPPPSHGDKELFFFASELAETQYSFSDYSAGSIGSEFEDGGPKKSTLCGILAHVFPIRQEGVPDDDVPLFSLNNKRVLIFRPDLEPFYYMKARPWELFPGFIGSRHLHCPFNITVGRLNESHIKHFTERRKFLEQGIHEGLGLEISLNGYYGSQLCPYSRRGHICGMEN</sequence>
<dbReference type="EMBL" id="QKXF01000510">
    <property type="protein sequence ID" value="RQM10894.1"/>
    <property type="molecule type" value="Genomic_DNA"/>
</dbReference>
<feature type="transmembrane region" description="Helical" evidence="10">
    <location>
        <begin position="12"/>
        <end position="32"/>
    </location>
</feature>
<name>A0A3R7XQ76_9STRA</name>
<dbReference type="PANTHER" id="PTHR31392">
    <property type="entry name" value="ALPHA-1,3-MANNOSYLTRANSFERASE MNN1-RELATED"/>
    <property type="match status" value="1"/>
</dbReference>
<dbReference type="PANTHER" id="PTHR31392:SF1">
    <property type="entry name" value="ALPHA-1,3-MANNOSYLTRANSFERASE MNN1-RELATED"/>
    <property type="match status" value="1"/>
</dbReference>
<evidence type="ECO:0000256" key="3">
    <source>
        <dbReference type="ARBA" id="ARBA00022676"/>
    </source>
</evidence>
<dbReference type="Proteomes" id="UP000286097">
    <property type="component" value="Unassembled WGS sequence"/>
</dbReference>
<keyword evidence="4" id="KW-0808">Transferase</keyword>
<dbReference type="GO" id="GO:0006493">
    <property type="term" value="P:protein O-linked glycosylation"/>
    <property type="evidence" value="ECO:0007669"/>
    <property type="project" value="TreeGrafter"/>
</dbReference>
<protein>
    <recommendedName>
        <fullName evidence="13">Nucleotide-diphospho-sugar transferase domain-containing protein</fullName>
    </recommendedName>
</protein>
<organism evidence="11 12">
    <name type="scientific">Peronospora effusa</name>
    <dbReference type="NCBI Taxonomy" id="542832"/>
    <lineage>
        <taxon>Eukaryota</taxon>
        <taxon>Sar</taxon>
        <taxon>Stramenopiles</taxon>
        <taxon>Oomycota</taxon>
        <taxon>Peronosporomycetes</taxon>
        <taxon>Peronosporales</taxon>
        <taxon>Peronosporaceae</taxon>
        <taxon>Peronospora</taxon>
    </lineage>
</organism>
<proteinExistence type="inferred from homology"/>
<dbReference type="VEuPathDB" id="FungiDB:DD237_008508"/>
<gene>
    <name evidence="11" type="ORF">DD237_008508</name>
</gene>
<evidence type="ECO:0000313" key="11">
    <source>
        <dbReference type="EMBL" id="RQM10894.1"/>
    </source>
</evidence>
<keyword evidence="3" id="KW-0328">Glycosyltransferase</keyword>
<keyword evidence="7 10" id="KW-1133">Transmembrane helix</keyword>
<dbReference type="InterPro" id="IPR029044">
    <property type="entry name" value="Nucleotide-diphossugar_trans"/>
</dbReference>
<dbReference type="Pfam" id="PF11051">
    <property type="entry name" value="Mannosyl_trans3"/>
    <property type="match status" value="1"/>
</dbReference>
<evidence type="ECO:0000313" key="12">
    <source>
        <dbReference type="Proteomes" id="UP000286097"/>
    </source>
</evidence>
<comment type="caution">
    <text evidence="11">The sequence shown here is derived from an EMBL/GenBank/DDBJ whole genome shotgun (WGS) entry which is preliminary data.</text>
</comment>
<evidence type="ECO:0000256" key="7">
    <source>
        <dbReference type="ARBA" id="ARBA00022989"/>
    </source>
</evidence>
<evidence type="ECO:0000256" key="4">
    <source>
        <dbReference type="ARBA" id="ARBA00022679"/>
    </source>
</evidence>
<dbReference type="GO" id="GO:0016020">
    <property type="term" value="C:membrane"/>
    <property type="evidence" value="ECO:0007669"/>
    <property type="project" value="UniProtKB-SubCell"/>
</dbReference>
<keyword evidence="9" id="KW-0325">Glycoprotein</keyword>
<evidence type="ECO:0008006" key="13">
    <source>
        <dbReference type="Google" id="ProtNLM"/>
    </source>
</evidence>
<dbReference type="SUPFAM" id="SSF53448">
    <property type="entry name" value="Nucleotide-diphospho-sugar transferases"/>
    <property type="match status" value="1"/>
</dbReference>